<evidence type="ECO:0000313" key="3">
    <source>
        <dbReference type="Proteomes" id="UP000789831"/>
    </source>
</evidence>
<evidence type="ECO:0000256" key="1">
    <source>
        <dbReference type="SAM" id="MobiDB-lite"/>
    </source>
</evidence>
<gene>
    <name evidence="2" type="ORF">AGERDE_LOCUS6120</name>
</gene>
<name>A0A9N9FK17_9GLOM</name>
<reference evidence="2" key="1">
    <citation type="submission" date="2021-06" db="EMBL/GenBank/DDBJ databases">
        <authorList>
            <person name="Kallberg Y."/>
            <person name="Tangrot J."/>
            <person name="Rosling A."/>
        </authorList>
    </citation>
    <scope>NUCLEOTIDE SEQUENCE</scope>
    <source>
        <strain evidence="2">MT106</strain>
    </source>
</reference>
<accession>A0A9N9FK17</accession>
<comment type="caution">
    <text evidence="2">The sequence shown here is derived from an EMBL/GenBank/DDBJ whole genome shotgun (WGS) entry which is preliminary data.</text>
</comment>
<evidence type="ECO:0000313" key="2">
    <source>
        <dbReference type="EMBL" id="CAG8539658.1"/>
    </source>
</evidence>
<keyword evidence="3" id="KW-1185">Reference proteome</keyword>
<protein>
    <submittedName>
        <fullName evidence="2">267_t:CDS:1</fullName>
    </submittedName>
</protein>
<sequence>MIGDAGDVDNVGNNISEFDVNGGGFRDDDGGGDNDDVNDDNIFLLLNVLDGADSQQLNYNSVSSNDDCNKDNELIKC</sequence>
<dbReference type="EMBL" id="CAJVPL010000910">
    <property type="protein sequence ID" value="CAG8539658.1"/>
    <property type="molecule type" value="Genomic_DNA"/>
</dbReference>
<dbReference type="Proteomes" id="UP000789831">
    <property type="component" value="Unassembled WGS sequence"/>
</dbReference>
<dbReference type="AlphaFoldDB" id="A0A9N9FK17"/>
<feature type="region of interest" description="Disordered" evidence="1">
    <location>
        <begin position="1"/>
        <end position="36"/>
    </location>
</feature>
<organism evidence="2 3">
    <name type="scientific">Ambispora gerdemannii</name>
    <dbReference type="NCBI Taxonomy" id="144530"/>
    <lineage>
        <taxon>Eukaryota</taxon>
        <taxon>Fungi</taxon>
        <taxon>Fungi incertae sedis</taxon>
        <taxon>Mucoromycota</taxon>
        <taxon>Glomeromycotina</taxon>
        <taxon>Glomeromycetes</taxon>
        <taxon>Archaeosporales</taxon>
        <taxon>Ambisporaceae</taxon>
        <taxon>Ambispora</taxon>
    </lineage>
</organism>
<proteinExistence type="predicted"/>